<organism evidence="2 3">
    <name type="scientific">Triticum urartu</name>
    <name type="common">Red wild einkorn</name>
    <name type="synonym">Crithodium urartu</name>
    <dbReference type="NCBI Taxonomy" id="4572"/>
    <lineage>
        <taxon>Eukaryota</taxon>
        <taxon>Viridiplantae</taxon>
        <taxon>Streptophyta</taxon>
        <taxon>Embryophyta</taxon>
        <taxon>Tracheophyta</taxon>
        <taxon>Spermatophyta</taxon>
        <taxon>Magnoliopsida</taxon>
        <taxon>Liliopsida</taxon>
        <taxon>Poales</taxon>
        <taxon>Poaceae</taxon>
        <taxon>BOP clade</taxon>
        <taxon>Pooideae</taxon>
        <taxon>Triticodae</taxon>
        <taxon>Triticeae</taxon>
        <taxon>Triticinae</taxon>
        <taxon>Triticum</taxon>
    </lineage>
</organism>
<dbReference type="EnsemblPlants" id="TuG1812G0100000332.01.T01">
    <property type="protein sequence ID" value="TuG1812G0100000332.01.T01.cds455024"/>
    <property type="gene ID" value="TuG1812G0100000332.01"/>
</dbReference>
<feature type="compositionally biased region" description="Pro residues" evidence="1">
    <location>
        <begin position="91"/>
        <end position="102"/>
    </location>
</feature>
<sequence length="145" mass="14347">THDPSPSNPNPHSLLRFLSCHNCPLLIPAIPAAIAGAVHTAELGSLGSVLPPARFSLPGLYRSPKSHTRARVSASGIAFVIGASPTASGGPSPPSLAPPRAPSPSDVPSRAGRRGGSSPAGSMVVAHPAAAGPGGGQTLRPCPAR</sequence>
<feature type="region of interest" description="Disordered" evidence="1">
    <location>
        <begin position="83"/>
        <end position="145"/>
    </location>
</feature>
<accession>A0A8R7JV04</accession>
<evidence type="ECO:0000313" key="3">
    <source>
        <dbReference type="Proteomes" id="UP000015106"/>
    </source>
</evidence>
<dbReference type="Proteomes" id="UP000015106">
    <property type="component" value="Chromosome 1"/>
</dbReference>
<reference evidence="3" key="1">
    <citation type="journal article" date="2013" name="Nature">
        <title>Draft genome of the wheat A-genome progenitor Triticum urartu.</title>
        <authorList>
            <person name="Ling H.Q."/>
            <person name="Zhao S."/>
            <person name="Liu D."/>
            <person name="Wang J."/>
            <person name="Sun H."/>
            <person name="Zhang C."/>
            <person name="Fan H."/>
            <person name="Li D."/>
            <person name="Dong L."/>
            <person name="Tao Y."/>
            <person name="Gao C."/>
            <person name="Wu H."/>
            <person name="Li Y."/>
            <person name="Cui Y."/>
            <person name="Guo X."/>
            <person name="Zheng S."/>
            <person name="Wang B."/>
            <person name="Yu K."/>
            <person name="Liang Q."/>
            <person name="Yang W."/>
            <person name="Lou X."/>
            <person name="Chen J."/>
            <person name="Feng M."/>
            <person name="Jian J."/>
            <person name="Zhang X."/>
            <person name="Luo G."/>
            <person name="Jiang Y."/>
            <person name="Liu J."/>
            <person name="Wang Z."/>
            <person name="Sha Y."/>
            <person name="Zhang B."/>
            <person name="Wu H."/>
            <person name="Tang D."/>
            <person name="Shen Q."/>
            <person name="Xue P."/>
            <person name="Zou S."/>
            <person name="Wang X."/>
            <person name="Liu X."/>
            <person name="Wang F."/>
            <person name="Yang Y."/>
            <person name="An X."/>
            <person name="Dong Z."/>
            <person name="Zhang K."/>
            <person name="Zhang X."/>
            <person name="Luo M.C."/>
            <person name="Dvorak J."/>
            <person name="Tong Y."/>
            <person name="Wang J."/>
            <person name="Yang H."/>
            <person name="Li Z."/>
            <person name="Wang D."/>
            <person name="Zhang A."/>
            <person name="Wang J."/>
        </authorList>
    </citation>
    <scope>NUCLEOTIDE SEQUENCE</scope>
    <source>
        <strain evidence="3">cv. G1812</strain>
    </source>
</reference>
<dbReference type="AlphaFoldDB" id="A0A8R7JV04"/>
<reference evidence="2" key="3">
    <citation type="submission" date="2022-06" db="UniProtKB">
        <authorList>
            <consortium name="EnsemblPlants"/>
        </authorList>
    </citation>
    <scope>IDENTIFICATION</scope>
</reference>
<dbReference type="Gramene" id="TuG1812G0100000332.01.T01">
    <property type="protein sequence ID" value="TuG1812G0100000332.01.T01.cds455024"/>
    <property type="gene ID" value="TuG1812G0100000332.01"/>
</dbReference>
<keyword evidence="3" id="KW-1185">Reference proteome</keyword>
<feature type="compositionally biased region" description="Low complexity" evidence="1">
    <location>
        <begin position="116"/>
        <end position="131"/>
    </location>
</feature>
<proteinExistence type="predicted"/>
<name>A0A8R7JV04_TRIUA</name>
<protein>
    <submittedName>
        <fullName evidence="2">Uncharacterized protein</fullName>
    </submittedName>
</protein>
<evidence type="ECO:0000313" key="2">
    <source>
        <dbReference type="EnsemblPlants" id="TuG1812G0100000332.01.T01.cds455024"/>
    </source>
</evidence>
<evidence type="ECO:0000256" key="1">
    <source>
        <dbReference type="SAM" id="MobiDB-lite"/>
    </source>
</evidence>
<reference evidence="2" key="2">
    <citation type="submission" date="2018-03" db="EMBL/GenBank/DDBJ databases">
        <title>The Triticum urartu genome reveals the dynamic nature of wheat genome evolution.</title>
        <authorList>
            <person name="Ling H."/>
            <person name="Ma B."/>
            <person name="Shi X."/>
            <person name="Liu H."/>
            <person name="Dong L."/>
            <person name="Sun H."/>
            <person name="Cao Y."/>
            <person name="Gao Q."/>
            <person name="Zheng S."/>
            <person name="Li Y."/>
            <person name="Yu Y."/>
            <person name="Du H."/>
            <person name="Qi M."/>
            <person name="Li Y."/>
            <person name="Yu H."/>
            <person name="Cui Y."/>
            <person name="Wang N."/>
            <person name="Chen C."/>
            <person name="Wu H."/>
            <person name="Zhao Y."/>
            <person name="Zhang J."/>
            <person name="Li Y."/>
            <person name="Zhou W."/>
            <person name="Zhang B."/>
            <person name="Hu W."/>
            <person name="Eijk M."/>
            <person name="Tang J."/>
            <person name="Witsenboer H."/>
            <person name="Zhao S."/>
            <person name="Li Z."/>
            <person name="Zhang A."/>
            <person name="Wang D."/>
            <person name="Liang C."/>
        </authorList>
    </citation>
    <scope>NUCLEOTIDE SEQUENCE [LARGE SCALE GENOMIC DNA]</scope>
    <source>
        <strain evidence="2">cv. G1812</strain>
    </source>
</reference>